<name>X1QB36_9ZZZZ</name>
<gene>
    <name evidence="1" type="ORF">S06H3_38920</name>
</gene>
<reference evidence="1" key="1">
    <citation type="journal article" date="2014" name="Front. Microbiol.">
        <title>High frequency of phylogenetically diverse reductive dehalogenase-homologous genes in deep subseafloor sedimentary metagenomes.</title>
        <authorList>
            <person name="Kawai M."/>
            <person name="Futagami T."/>
            <person name="Toyoda A."/>
            <person name="Takaki Y."/>
            <person name="Nishi S."/>
            <person name="Hori S."/>
            <person name="Arai W."/>
            <person name="Tsubouchi T."/>
            <person name="Morono Y."/>
            <person name="Uchiyama I."/>
            <person name="Ito T."/>
            <person name="Fujiyama A."/>
            <person name="Inagaki F."/>
            <person name="Takami H."/>
        </authorList>
    </citation>
    <scope>NUCLEOTIDE SEQUENCE</scope>
    <source>
        <strain evidence="1">Expedition CK06-06</strain>
    </source>
</reference>
<dbReference type="AlphaFoldDB" id="X1QB36"/>
<feature type="non-terminal residue" evidence="1">
    <location>
        <position position="1"/>
    </location>
</feature>
<comment type="caution">
    <text evidence="1">The sequence shown here is derived from an EMBL/GenBank/DDBJ whole genome shotgun (WGS) entry which is preliminary data.</text>
</comment>
<accession>X1QB36</accession>
<organism evidence="1">
    <name type="scientific">marine sediment metagenome</name>
    <dbReference type="NCBI Taxonomy" id="412755"/>
    <lineage>
        <taxon>unclassified sequences</taxon>
        <taxon>metagenomes</taxon>
        <taxon>ecological metagenomes</taxon>
    </lineage>
</organism>
<evidence type="ECO:0000313" key="1">
    <source>
        <dbReference type="EMBL" id="GAI40464.1"/>
    </source>
</evidence>
<proteinExistence type="predicted"/>
<dbReference type="EMBL" id="BARV01023761">
    <property type="protein sequence ID" value="GAI40464.1"/>
    <property type="molecule type" value="Genomic_DNA"/>
</dbReference>
<protein>
    <submittedName>
        <fullName evidence="1">Uncharacterized protein</fullName>
    </submittedName>
</protein>
<sequence>EVTEYLKWKKLSPTISNIRKAILAIKREWEE</sequence>